<proteinExistence type="predicted"/>
<dbReference type="GO" id="GO:0015074">
    <property type="term" value="P:DNA integration"/>
    <property type="evidence" value="ECO:0007669"/>
    <property type="project" value="InterPro"/>
</dbReference>
<name>A0A838BR24_9HYPH</name>
<comment type="caution">
    <text evidence="3">The sequence shown here is derived from an EMBL/GenBank/DDBJ whole genome shotgun (WGS) entry which is preliminary data.</text>
</comment>
<evidence type="ECO:0000256" key="1">
    <source>
        <dbReference type="ARBA" id="ARBA00023172"/>
    </source>
</evidence>
<dbReference type="GO" id="GO:0006310">
    <property type="term" value="P:DNA recombination"/>
    <property type="evidence" value="ECO:0007669"/>
    <property type="project" value="UniProtKB-KW"/>
</dbReference>
<evidence type="ECO:0000313" key="4">
    <source>
        <dbReference type="Proteomes" id="UP000572984"/>
    </source>
</evidence>
<dbReference type="PROSITE" id="PS51898">
    <property type="entry name" value="TYR_RECOMBINASE"/>
    <property type="match status" value="1"/>
</dbReference>
<dbReference type="GO" id="GO:0003677">
    <property type="term" value="F:DNA binding"/>
    <property type="evidence" value="ECO:0007669"/>
    <property type="project" value="InterPro"/>
</dbReference>
<dbReference type="InterPro" id="IPR013762">
    <property type="entry name" value="Integrase-like_cat_sf"/>
</dbReference>
<feature type="domain" description="Tyr recombinase" evidence="2">
    <location>
        <begin position="312"/>
        <end position="484"/>
    </location>
</feature>
<dbReference type="AlphaFoldDB" id="A0A838BR24"/>
<sequence>MTAEDFQKNGAVGNGGDGVRQPSSPFLIEKQGFFETFLDSLLRCLPQNVQHGVQHAGIQLADYLTKRNGFWQYARRVPDEFTKLDLRGVVKLSTKIRIADDPRAVRARKVAERLNKETEAYWKGLRDGRSMEARDRYMEARRRARSLGFDYATVPELVDRPIADILERFERLIALKLPDDEQVHAAVLGGEPEPELSLSGLFERFETITAASRVNMSPDQIRKWKNPKKRAIANLLEVIGDKPINRVTRGDALDFRVWWQDRVLTGEVDIGTANKDIGHLNKMFREIERADRLGLQPVFGELRIEGESTASRIPYPASFVQEHILKDGALDQLNDEARRVLYLIAETGLRLSEAVNLTRGTIHLNAAIPYVSVRPIGRKMKTEQSARDIPLVGVALMAMEAQPDGFPRYRDKGAGLSAIVNKVMRNAKLRPEGQTLYSLRHTFEDRLTAVEAPEKLIANLMGHKYSRPKYGTGPSLAQKREWLQRIAFTAPSRV</sequence>
<dbReference type="Proteomes" id="UP000572984">
    <property type="component" value="Unassembled WGS sequence"/>
</dbReference>
<gene>
    <name evidence="3" type="ORF">H0S73_16995</name>
</gene>
<accession>A0A838BR24</accession>
<reference evidence="3 4" key="1">
    <citation type="submission" date="2020-07" db="EMBL/GenBank/DDBJ databases">
        <title>Draft genome and description of Microvirga mediterraneensis Marseille-Q2068 sp. nov.</title>
        <authorList>
            <person name="Boxberger M."/>
        </authorList>
    </citation>
    <scope>NUCLEOTIDE SEQUENCE [LARGE SCALE GENOMIC DNA]</scope>
    <source>
        <strain evidence="3 4">Marseille-Q2068</strain>
    </source>
</reference>
<dbReference type="InterPro" id="IPR002104">
    <property type="entry name" value="Integrase_catalytic"/>
</dbReference>
<dbReference type="EMBL" id="JACDXJ010000001">
    <property type="protein sequence ID" value="MBA1157810.1"/>
    <property type="molecule type" value="Genomic_DNA"/>
</dbReference>
<protein>
    <submittedName>
        <fullName evidence="3">Tyrosine-type recombinase/integrase</fullName>
    </submittedName>
</protein>
<keyword evidence="4" id="KW-1185">Reference proteome</keyword>
<dbReference type="InterPro" id="IPR011010">
    <property type="entry name" value="DNA_brk_join_enz"/>
</dbReference>
<evidence type="ECO:0000313" key="3">
    <source>
        <dbReference type="EMBL" id="MBA1157810.1"/>
    </source>
</evidence>
<dbReference type="Gene3D" id="1.10.443.10">
    <property type="entry name" value="Intergrase catalytic core"/>
    <property type="match status" value="1"/>
</dbReference>
<dbReference type="SUPFAM" id="SSF56349">
    <property type="entry name" value="DNA breaking-rejoining enzymes"/>
    <property type="match status" value="1"/>
</dbReference>
<evidence type="ECO:0000259" key="2">
    <source>
        <dbReference type="PROSITE" id="PS51898"/>
    </source>
</evidence>
<organism evidence="3 4">
    <name type="scientific">Microvirga mediterraneensis</name>
    <dbReference type="NCBI Taxonomy" id="2754695"/>
    <lineage>
        <taxon>Bacteria</taxon>
        <taxon>Pseudomonadati</taxon>
        <taxon>Pseudomonadota</taxon>
        <taxon>Alphaproteobacteria</taxon>
        <taxon>Hyphomicrobiales</taxon>
        <taxon>Methylobacteriaceae</taxon>
        <taxon>Microvirga</taxon>
    </lineage>
</organism>
<keyword evidence="1" id="KW-0233">DNA recombination</keyword>